<dbReference type="InterPro" id="IPR036389">
    <property type="entry name" value="RNase_III_sf"/>
</dbReference>
<keyword evidence="10" id="KW-0051">Antiviral defense</keyword>
<keyword evidence="9" id="KW-0460">Magnesium</keyword>
<keyword evidence="5" id="KW-0547">Nucleotide-binding</keyword>
<evidence type="ECO:0000256" key="5">
    <source>
        <dbReference type="ARBA" id="ARBA00022741"/>
    </source>
</evidence>
<sequence length="1430" mass="159441">MVNIMATSSESSPDLRGLETPGSGVVVEMADSEKEVLPLEGGPLGPSSEFASSASTPPSPGTPLLPQQNVGAPPAFLNARAYQHEMFAESMKRNIILAMDTGSGKTQVAVLRIRAELDRTSAEKVKLLRGEDNIESWSNKETWNAALLNVRIVISTPQILLDAVAHAFVSMDRLSLIVFDEAHNSVKNNSCSKLMRNFYHPRKNEGLHVPHIMGLTASPIMNSKIEGIDTLEATLDAVCRSPSIHRSELLTHVKRPTMNQVTYRGNISPQGTPSYTSLANAFRSLDIREDPYILHLKTVGTDRSRRELQKAFIEHDTYIQKQMVSFCQRSKHLLTTLGTWAADFYIWQVITRFQQLVQSQDALMGTWRHDEKQYLLKVLDKVHISQPDSSALNDQTVTNKVWVLMSQLLAAEEDTVGIVFVRERPTASILSEIICSHPQMKGRFPKVGVMAGTSQHAARKRDIWDLFQGGNSSLDDFRTGNLNLLISTSVLEEGIDVPSCNLVICFERPANLKSFIQIRGRARERDSKLVVLLEQGTTGATSEWESLEAQMKRQYEDQDREAKRLKDVEESEAPSTEKYIVESTGAMLDHDNAKGHLDHFCSKMSPGQYIDSRPDYITQALDESALPFLTTTVLLPSYIPSSVRRAVSKGMWSSEKNSTKDAAFQAYVALHKAGLVNDHLLPLQTMDMVPQLGKRPAMTKVNGLLNVWTSVAQAWQSGGDEAWVATITLKDPNGVVQGEYEMAVPVPVPDIPPTPAYFATNEIWTLEFGPFKARRRKLVKDHTAVLLALNFRHRQLRDEEQHVVYFASRTDALTIDMVGGAEISSMDPDYLIRDNTGCPVILESILPNRPDKDLVQKPWKGYPGMPGFDECPEDVPWVTTRKWHRRVDFLHRPSEVDETPPVSQKRYYRAFPASWYKADTTHRSHARFGLLIPSIMHLVKIRLIAQTVSSSLLENIDISDHSLILTAICAPAANEATNYERLETLGDTILKLCTTMTVAAMHMDWPEGYLSAKKDGLVSNQRLFKAALDRGLDKFIINKSFTGLKWWPVYVDNVEAQTQGDVGPRVMSTKTLADVVESLIGASFYDGGLPKALGCISMFLSELKWKPIEVSRQMLYNNAPSNTELPTTLVPLEGLLGYTFRKKALLVEATTHASSDIGMASGCLERLELIGDAVLDHIIMGKLFPNQDLKHSDVHLLKTATVNGDLLGFMCLEHHIEQDQTVIVPPLNPIGNKSTPTIERSTFSLPLWKFMRHSAANIEVEQKGMTERHAAHREALVEALWRGKAFPWALLARLQIAKFYSDLLEAVIGAVYIDSGDMGACTAVITKFGILPLLERLIRDQVHIKHPKEELGHFVDCSTVKYVHYKGDTDMENGEAGAGRCKIMVGDRCLVDIAAYSTKLVTETAAAEMAMKILKEGRRAEAEYAETMQL</sequence>
<keyword evidence="11" id="KW-0943">RNA-mediated gene silencing</keyword>
<keyword evidence="8" id="KW-0067">ATP-binding</keyword>
<dbReference type="Pfam" id="PF00636">
    <property type="entry name" value="Ribonuclease_3"/>
    <property type="match status" value="2"/>
</dbReference>
<dbReference type="GO" id="GO:0005634">
    <property type="term" value="C:nucleus"/>
    <property type="evidence" value="ECO:0007669"/>
    <property type="project" value="TreeGrafter"/>
</dbReference>
<dbReference type="GO" id="GO:0046872">
    <property type="term" value="F:metal ion binding"/>
    <property type="evidence" value="ECO:0007669"/>
    <property type="project" value="UniProtKB-KW"/>
</dbReference>
<dbReference type="EMBL" id="JAGSXJ010000009">
    <property type="protein sequence ID" value="KAH6688594.1"/>
    <property type="molecule type" value="Genomic_DNA"/>
</dbReference>
<evidence type="ECO:0000256" key="3">
    <source>
        <dbReference type="ARBA" id="ARBA00022723"/>
    </source>
</evidence>
<evidence type="ECO:0000256" key="10">
    <source>
        <dbReference type="ARBA" id="ARBA00023118"/>
    </source>
</evidence>
<dbReference type="InterPro" id="IPR027417">
    <property type="entry name" value="P-loop_NTPase"/>
</dbReference>
<dbReference type="InterPro" id="IPR014001">
    <property type="entry name" value="Helicase_ATP-bd"/>
</dbReference>
<feature type="domain" description="RNase III" evidence="15">
    <location>
        <begin position="955"/>
        <end position="1088"/>
    </location>
</feature>
<dbReference type="GO" id="GO:0051607">
    <property type="term" value="P:defense response to virus"/>
    <property type="evidence" value="ECO:0007669"/>
    <property type="project" value="UniProtKB-KW"/>
</dbReference>
<dbReference type="Proteomes" id="UP000770015">
    <property type="component" value="Unassembled WGS sequence"/>
</dbReference>
<evidence type="ECO:0000259" key="16">
    <source>
        <dbReference type="PROSITE" id="PS51192"/>
    </source>
</evidence>
<dbReference type="PROSITE" id="PS51192">
    <property type="entry name" value="HELICASE_ATP_BIND_1"/>
    <property type="match status" value="1"/>
</dbReference>
<comment type="cofactor">
    <cofactor evidence="1">
        <name>Mn(2+)</name>
        <dbReference type="ChEBI" id="CHEBI:29035"/>
    </cofactor>
</comment>
<keyword evidence="2" id="KW-0930">Antiviral protein</keyword>
<dbReference type="OrthoDB" id="416741at2759"/>
<dbReference type="PROSITE" id="PS51194">
    <property type="entry name" value="HELICASE_CTER"/>
    <property type="match status" value="1"/>
</dbReference>
<dbReference type="Pfam" id="PF03368">
    <property type="entry name" value="Dicer_dimer"/>
    <property type="match status" value="1"/>
</dbReference>
<dbReference type="GO" id="GO:0003677">
    <property type="term" value="F:DNA binding"/>
    <property type="evidence" value="ECO:0007669"/>
    <property type="project" value="InterPro"/>
</dbReference>
<evidence type="ECO:0000256" key="11">
    <source>
        <dbReference type="ARBA" id="ARBA00023158"/>
    </source>
</evidence>
<evidence type="ECO:0000256" key="14">
    <source>
        <dbReference type="SAM" id="MobiDB-lite"/>
    </source>
</evidence>
<dbReference type="GO" id="GO:0004525">
    <property type="term" value="F:ribonuclease III activity"/>
    <property type="evidence" value="ECO:0007669"/>
    <property type="project" value="InterPro"/>
</dbReference>
<feature type="domain" description="Dicer dsRNA-binding fold" evidence="18">
    <location>
        <begin position="593"/>
        <end position="690"/>
    </location>
</feature>
<keyword evidence="3" id="KW-0479">Metal-binding</keyword>
<dbReference type="GO" id="GO:0005524">
    <property type="term" value="F:ATP binding"/>
    <property type="evidence" value="ECO:0007669"/>
    <property type="project" value="UniProtKB-KW"/>
</dbReference>
<gene>
    <name evidence="19" type="ORF">F5X68DRAFT_255557</name>
</gene>
<evidence type="ECO:0000256" key="8">
    <source>
        <dbReference type="ARBA" id="ARBA00022840"/>
    </source>
</evidence>
<dbReference type="PANTHER" id="PTHR14950">
    <property type="entry name" value="DICER-RELATED"/>
    <property type="match status" value="1"/>
</dbReference>
<protein>
    <submittedName>
        <fullName evidence="19">RNase3 domain-containing protein</fullName>
    </submittedName>
</protein>
<evidence type="ECO:0000259" key="15">
    <source>
        <dbReference type="PROSITE" id="PS50142"/>
    </source>
</evidence>
<keyword evidence="6" id="KW-0378">Hydrolase</keyword>
<dbReference type="Gene3D" id="3.40.50.300">
    <property type="entry name" value="P-loop containing nucleotide triphosphate hydrolases"/>
    <property type="match status" value="3"/>
</dbReference>
<dbReference type="SMART" id="SM00535">
    <property type="entry name" value="RIBOc"/>
    <property type="match status" value="2"/>
</dbReference>
<dbReference type="SMART" id="SM00490">
    <property type="entry name" value="HELICc"/>
    <property type="match status" value="1"/>
</dbReference>
<name>A0A9P8VDP7_9PEZI</name>
<evidence type="ECO:0000259" key="17">
    <source>
        <dbReference type="PROSITE" id="PS51194"/>
    </source>
</evidence>
<evidence type="ECO:0000256" key="6">
    <source>
        <dbReference type="ARBA" id="ARBA00022801"/>
    </source>
</evidence>
<dbReference type="Pfam" id="PF04851">
    <property type="entry name" value="ResIII"/>
    <property type="match status" value="1"/>
</dbReference>
<dbReference type="Gene3D" id="3.30.160.380">
    <property type="entry name" value="Dicer dimerisation domain"/>
    <property type="match status" value="1"/>
</dbReference>
<reference evidence="19" key="1">
    <citation type="journal article" date="2021" name="Nat. Commun.">
        <title>Genetic determinants of endophytism in the Arabidopsis root mycobiome.</title>
        <authorList>
            <person name="Mesny F."/>
            <person name="Miyauchi S."/>
            <person name="Thiergart T."/>
            <person name="Pickel B."/>
            <person name="Atanasova L."/>
            <person name="Karlsson M."/>
            <person name="Huettel B."/>
            <person name="Barry K.W."/>
            <person name="Haridas S."/>
            <person name="Chen C."/>
            <person name="Bauer D."/>
            <person name="Andreopoulos W."/>
            <person name="Pangilinan J."/>
            <person name="LaButti K."/>
            <person name="Riley R."/>
            <person name="Lipzen A."/>
            <person name="Clum A."/>
            <person name="Drula E."/>
            <person name="Henrissat B."/>
            <person name="Kohler A."/>
            <person name="Grigoriev I.V."/>
            <person name="Martin F.M."/>
            <person name="Hacquard S."/>
        </authorList>
    </citation>
    <scope>NUCLEOTIDE SEQUENCE</scope>
    <source>
        <strain evidence="19">MPI-SDFR-AT-0117</strain>
    </source>
</reference>
<evidence type="ECO:0000256" key="1">
    <source>
        <dbReference type="ARBA" id="ARBA00001936"/>
    </source>
</evidence>
<evidence type="ECO:0000256" key="2">
    <source>
        <dbReference type="ARBA" id="ARBA00022721"/>
    </source>
</evidence>
<evidence type="ECO:0000256" key="13">
    <source>
        <dbReference type="PROSITE-ProRule" id="PRU00657"/>
    </source>
</evidence>
<evidence type="ECO:0000256" key="7">
    <source>
        <dbReference type="ARBA" id="ARBA00022806"/>
    </source>
</evidence>
<dbReference type="InterPro" id="IPR001650">
    <property type="entry name" value="Helicase_C-like"/>
</dbReference>
<dbReference type="SUPFAM" id="SSF69065">
    <property type="entry name" value="RNase III domain-like"/>
    <property type="match status" value="2"/>
</dbReference>
<accession>A0A9P8VDP7</accession>
<dbReference type="GO" id="GO:0004386">
    <property type="term" value="F:helicase activity"/>
    <property type="evidence" value="ECO:0007669"/>
    <property type="project" value="UniProtKB-KW"/>
</dbReference>
<dbReference type="PANTHER" id="PTHR14950:SF37">
    <property type="entry name" value="ENDORIBONUCLEASE DICER"/>
    <property type="match status" value="1"/>
</dbReference>
<dbReference type="SMART" id="SM00487">
    <property type="entry name" value="DEXDc"/>
    <property type="match status" value="1"/>
</dbReference>
<dbReference type="CDD" id="cd00593">
    <property type="entry name" value="RIBOc"/>
    <property type="match status" value="2"/>
</dbReference>
<keyword evidence="13" id="KW-0694">RNA-binding</keyword>
<evidence type="ECO:0000256" key="4">
    <source>
        <dbReference type="ARBA" id="ARBA00022737"/>
    </source>
</evidence>
<keyword evidence="4" id="KW-0677">Repeat</keyword>
<dbReference type="InterPro" id="IPR005034">
    <property type="entry name" value="Dicer_dimerisation"/>
</dbReference>
<dbReference type="Gene3D" id="1.10.1520.10">
    <property type="entry name" value="Ribonuclease III domain"/>
    <property type="match status" value="2"/>
</dbReference>
<dbReference type="GO" id="GO:0030422">
    <property type="term" value="P:siRNA processing"/>
    <property type="evidence" value="ECO:0007669"/>
    <property type="project" value="TreeGrafter"/>
</dbReference>
<feature type="domain" description="RNase III" evidence="15">
    <location>
        <begin position="1129"/>
        <end position="1316"/>
    </location>
</feature>
<dbReference type="PROSITE" id="PS51327">
    <property type="entry name" value="DICER_DSRBF"/>
    <property type="match status" value="1"/>
</dbReference>
<dbReference type="GO" id="GO:0050688">
    <property type="term" value="P:regulation of defense response to virus"/>
    <property type="evidence" value="ECO:0007669"/>
    <property type="project" value="UniProtKB-KW"/>
</dbReference>
<comment type="caution">
    <text evidence="19">The sequence shown here is derived from an EMBL/GenBank/DDBJ whole genome shotgun (WGS) entry which is preliminary data.</text>
</comment>
<dbReference type="InterPro" id="IPR006935">
    <property type="entry name" value="Helicase/UvrB_N"/>
</dbReference>
<feature type="domain" description="Helicase C-terminal" evidence="17">
    <location>
        <begin position="404"/>
        <end position="563"/>
    </location>
</feature>
<dbReference type="InterPro" id="IPR000999">
    <property type="entry name" value="RNase_III_dom"/>
</dbReference>
<evidence type="ECO:0000313" key="20">
    <source>
        <dbReference type="Proteomes" id="UP000770015"/>
    </source>
</evidence>
<feature type="compositionally biased region" description="Low complexity" evidence="14">
    <location>
        <begin position="45"/>
        <end position="56"/>
    </location>
</feature>
<dbReference type="GO" id="GO:0005737">
    <property type="term" value="C:cytoplasm"/>
    <property type="evidence" value="ECO:0007669"/>
    <property type="project" value="TreeGrafter"/>
</dbReference>
<feature type="domain" description="Helicase ATP-binding" evidence="16">
    <location>
        <begin position="86"/>
        <end position="237"/>
    </location>
</feature>
<keyword evidence="12" id="KW-0464">Manganese</keyword>
<dbReference type="PROSITE" id="PS50142">
    <property type="entry name" value="RNASE_3_2"/>
    <property type="match status" value="2"/>
</dbReference>
<proteinExistence type="inferred from homology"/>
<dbReference type="SUPFAM" id="SSF52540">
    <property type="entry name" value="P-loop containing nucleoside triphosphate hydrolases"/>
    <property type="match status" value="1"/>
</dbReference>
<evidence type="ECO:0000259" key="18">
    <source>
        <dbReference type="PROSITE" id="PS51327"/>
    </source>
</evidence>
<organism evidence="19 20">
    <name type="scientific">Plectosphaerella plurivora</name>
    <dbReference type="NCBI Taxonomy" id="936078"/>
    <lineage>
        <taxon>Eukaryota</taxon>
        <taxon>Fungi</taxon>
        <taxon>Dikarya</taxon>
        <taxon>Ascomycota</taxon>
        <taxon>Pezizomycotina</taxon>
        <taxon>Sordariomycetes</taxon>
        <taxon>Hypocreomycetidae</taxon>
        <taxon>Glomerellales</taxon>
        <taxon>Plectosphaerellaceae</taxon>
        <taxon>Plectosphaerella</taxon>
    </lineage>
</organism>
<feature type="region of interest" description="Disordered" evidence="14">
    <location>
        <begin position="1"/>
        <end position="68"/>
    </location>
</feature>
<dbReference type="InterPro" id="IPR038248">
    <property type="entry name" value="Dicer_dimer_sf"/>
</dbReference>
<feature type="compositionally biased region" description="Polar residues" evidence="14">
    <location>
        <begin position="1"/>
        <end position="12"/>
    </location>
</feature>
<evidence type="ECO:0000313" key="19">
    <source>
        <dbReference type="EMBL" id="KAH6688594.1"/>
    </source>
</evidence>
<comment type="similarity">
    <text evidence="13">Belongs to the helicase family. Dicer subfamily.</text>
</comment>
<evidence type="ECO:0000256" key="12">
    <source>
        <dbReference type="ARBA" id="ARBA00023211"/>
    </source>
</evidence>
<keyword evidence="20" id="KW-1185">Reference proteome</keyword>
<dbReference type="Pfam" id="PF00271">
    <property type="entry name" value="Helicase_C"/>
    <property type="match status" value="1"/>
</dbReference>
<dbReference type="GO" id="GO:0003723">
    <property type="term" value="F:RNA binding"/>
    <property type="evidence" value="ECO:0007669"/>
    <property type="project" value="UniProtKB-UniRule"/>
</dbReference>
<keyword evidence="7" id="KW-0347">Helicase</keyword>
<evidence type="ECO:0000256" key="9">
    <source>
        <dbReference type="ARBA" id="ARBA00022842"/>
    </source>
</evidence>